<keyword evidence="5" id="KW-1185">Reference proteome</keyword>
<evidence type="ECO:0000313" key="4">
    <source>
        <dbReference type="EMBL" id="GES97745.1"/>
    </source>
</evidence>
<feature type="compositionally biased region" description="Basic residues" evidence="1">
    <location>
        <begin position="1"/>
        <end position="13"/>
    </location>
</feature>
<dbReference type="OrthoDB" id="2013972at2759"/>
<dbReference type="EMBL" id="BEXD01000187">
    <property type="protein sequence ID" value="GBB85084.1"/>
    <property type="molecule type" value="Genomic_DNA"/>
</dbReference>
<feature type="domain" description="Methyltransferase" evidence="2">
    <location>
        <begin position="76"/>
        <end position="167"/>
    </location>
</feature>
<protein>
    <submittedName>
        <fullName evidence="4">S-adenosyl-L-methionine-dependent methyltransferase</fullName>
    </submittedName>
</protein>
<proteinExistence type="predicted"/>
<accession>A0A2Z6QK09</accession>
<dbReference type="GO" id="GO:0008168">
    <property type="term" value="F:methyltransferase activity"/>
    <property type="evidence" value="ECO:0007669"/>
    <property type="project" value="UniProtKB-KW"/>
</dbReference>
<sequence length="302" mass="34938">MGNKNSHLKHKQQKIPEFDKIESEQEGQEKLLDYYLSTDARSIDRLHMYHFLIAYIFQSNFSSPIEDKLIKGGCKVLDIGCGPGTWLLDLSNKYENSHFIGVDIKPIFPQEIKPKNLEFIEVDVTNGLSFRDDEFDFTHVENMGIIFTPEQWDFVLSEIIRVTKPGGYIEVSDRRNSYVGEGPIFRKISDALWASCSERNIDTNLIYDLDLKIELQPNIGKVHRIENDLIIGPNGGKIGLIFQDLVFSYYLSEMAIKNLSEEIGISEEEYKNMVEKDLIEEFKQTNPECAHVRFWVQKQLSE</sequence>
<feature type="region of interest" description="Disordered" evidence="1">
    <location>
        <begin position="1"/>
        <end position="22"/>
    </location>
</feature>
<dbReference type="EMBL" id="BLAL01000261">
    <property type="protein sequence ID" value="GES97745.1"/>
    <property type="molecule type" value="Genomic_DNA"/>
</dbReference>
<comment type="caution">
    <text evidence="3">The sequence shown here is derived from an EMBL/GenBank/DDBJ whole genome shotgun (WGS) entry which is preliminary data.</text>
</comment>
<reference evidence="4" key="2">
    <citation type="submission" date="2019-10" db="EMBL/GenBank/DDBJ databases">
        <title>Conservation and host-specific expression of non-tandemly repeated heterogenous ribosome RNA gene in arbuscular mycorrhizal fungi.</title>
        <authorList>
            <person name="Maeda T."/>
            <person name="Kobayashi Y."/>
            <person name="Nakagawa T."/>
            <person name="Ezawa T."/>
            <person name="Yamaguchi K."/>
            <person name="Bino T."/>
            <person name="Nishimoto Y."/>
            <person name="Shigenobu S."/>
            <person name="Kawaguchi M."/>
        </authorList>
    </citation>
    <scope>NUCLEOTIDE SEQUENCE</scope>
    <source>
        <strain evidence="4">HR1</strain>
    </source>
</reference>
<organism evidence="3 5">
    <name type="scientific">Rhizophagus clarus</name>
    <dbReference type="NCBI Taxonomy" id="94130"/>
    <lineage>
        <taxon>Eukaryota</taxon>
        <taxon>Fungi</taxon>
        <taxon>Fungi incertae sedis</taxon>
        <taxon>Mucoromycota</taxon>
        <taxon>Glomeromycotina</taxon>
        <taxon>Glomeromycetes</taxon>
        <taxon>Glomerales</taxon>
        <taxon>Glomeraceae</taxon>
        <taxon>Rhizophagus</taxon>
    </lineage>
</organism>
<dbReference type="Pfam" id="PF13649">
    <property type="entry name" value="Methyltransf_25"/>
    <property type="match status" value="1"/>
</dbReference>
<dbReference type="GO" id="GO:0032259">
    <property type="term" value="P:methylation"/>
    <property type="evidence" value="ECO:0007669"/>
    <property type="project" value="UniProtKB-KW"/>
</dbReference>
<keyword evidence="4" id="KW-0489">Methyltransferase</keyword>
<dbReference type="Proteomes" id="UP000615446">
    <property type="component" value="Unassembled WGS sequence"/>
</dbReference>
<dbReference type="InterPro" id="IPR029063">
    <property type="entry name" value="SAM-dependent_MTases_sf"/>
</dbReference>
<evidence type="ECO:0000313" key="5">
    <source>
        <dbReference type="Proteomes" id="UP000247702"/>
    </source>
</evidence>
<evidence type="ECO:0000259" key="2">
    <source>
        <dbReference type="Pfam" id="PF13649"/>
    </source>
</evidence>
<evidence type="ECO:0000256" key="1">
    <source>
        <dbReference type="SAM" id="MobiDB-lite"/>
    </source>
</evidence>
<keyword evidence="4" id="KW-0808">Transferase</keyword>
<dbReference type="STRING" id="94130.A0A2Z6QK09"/>
<name>A0A2Z6QK09_9GLOM</name>
<dbReference type="SUPFAM" id="SSF53335">
    <property type="entry name" value="S-adenosyl-L-methionine-dependent methyltransferases"/>
    <property type="match status" value="1"/>
</dbReference>
<dbReference type="PANTHER" id="PTHR43591:SF24">
    <property type="entry name" value="2-METHOXY-6-POLYPRENYL-1,4-BENZOQUINOL METHYLASE, MITOCHONDRIAL"/>
    <property type="match status" value="1"/>
</dbReference>
<dbReference type="PANTHER" id="PTHR43591">
    <property type="entry name" value="METHYLTRANSFERASE"/>
    <property type="match status" value="1"/>
</dbReference>
<dbReference type="AlphaFoldDB" id="A0A2Z6QK09"/>
<dbReference type="Proteomes" id="UP000247702">
    <property type="component" value="Unassembled WGS sequence"/>
</dbReference>
<dbReference type="CDD" id="cd02440">
    <property type="entry name" value="AdoMet_MTases"/>
    <property type="match status" value="1"/>
</dbReference>
<dbReference type="InterPro" id="IPR041698">
    <property type="entry name" value="Methyltransf_25"/>
</dbReference>
<dbReference type="Gene3D" id="3.40.50.150">
    <property type="entry name" value="Vaccinia Virus protein VP39"/>
    <property type="match status" value="1"/>
</dbReference>
<gene>
    <name evidence="4" type="ORF">RCL2_002432100</name>
    <name evidence="3" type="ORF">RclHR1_11660004</name>
</gene>
<evidence type="ECO:0000313" key="3">
    <source>
        <dbReference type="EMBL" id="GBB85084.1"/>
    </source>
</evidence>
<reference evidence="3 5" key="1">
    <citation type="submission" date="2017-11" db="EMBL/GenBank/DDBJ databases">
        <title>The genome of Rhizophagus clarus HR1 reveals common genetic basis of auxotrophy among arbuscular mycorrhizal fungi.</title>
        <authorList>
            <person name="Kobayashi Y."/>
        </authorList>
    </citation>
    <scope>NUCLEOTIDE SEQUENCE [LARGE SCALE GENOMIC DNA]</scope>
    <source>
        <strain evidence="3 5">HR1</strain>
    </source>
</reference>